<name>A0A834HUS0_RHYFE</name>
<evidence type="ECO:0000313" key="3">
    <source>
        <dbReference type="Proteomes" id="UP000625711"/>
    </source>
</evidence>
<gene>
    <name evidence="2" type="ORF">GWI33_018970</name>
</gene>
<comment type="caution">
    <text evidence="2">The sequence shown here is derived from an EMBL/GenBank/DDBJ whole genome shotgun (WGS) entry which is preliminary data.</text>
</comment>
<protein>
    <recommendedName>
        <fullName evidence="1">Retrovirus-related Pol polyprotein from transposon TNT 1-94-like beta-barrel domain-containing protein</fullName>
    </recommendedName>
</protein>
<evidence type="ECO:0000313" key="2">
    <source>
        <dbReference type="EMBL" id="KAF7267843.1"/>
    </source>
</evidence>
<proteinExistence type="predicted"/>
<accession>A0A834HUS0</accession>
<dbReference type="AlphaFoldDB" id="A0A834HUS0"/>
<dbReference type="EMBL" id="JAACXV010014381">
    <property type="protein sequence ID" value="KAF7267843.1"/>
    <property type="molecule type" value="Genomic_DNA"/>
</dbReference>
<dbReference type="Gene3D" id="4.10.60.10">
    <property type="entry name" value="Zinc finger, CCHC-type"/>
    <property type="match status" value="1"/>
</dbReference>
<organism evidence="2 3">
    <name type="scientific">Rhynchophorus ferrugineus</name>
    <name type="common">Red palm weevil</name>
    <name type="synonym">Curculio ferrugineus</name>
    <dbReference type="NCBI Taxonomy" id="354439"/>
    <lineage>
        <taxon>Eukaryota</taxon>
        <taxon>Metazoa</taxon>
        <taxon>Ecdysozoa</taxon>
        <taxon>Arthropoda</taxon>
        <taxon>Hexapoda</taxon>
        <taxon>Insecta</taxon>
        <taxon>Pterygota</taxon>
        <taxon>Neoptera</taxon>
        <taxon>Endopterygota</taxon>
        <taxon>Coleoptera</taxon>
        <taxon>Polyphaga</taxon>
        <taxon>Cucujiformia</taxon>
        <taxon>Curculionidae</taxon>
        <taxon>Dryophthorinae</taxon>
        <taxon>Rhynchophorus</taxon>
    </lineage>
</organism>
<reference evidence="2" key="1">
    <citation type="submission" date="2020-08" db="EMBL/GenBank/DDBJ databases">
        <title>Genome sequencing and assembly of the red palm weevil Rhynchophorus ferrugineus.</title>
        <authorList>
            <person name="Dias G.B."/>
            <person name="Bergman C.M."/>
            <person name="Manee M."/>
        </authorList>
    </citation>
    <scope>NUCLEOTIDE SEQUENCE</scope>
    <source>
        <strain evidence="2">AA-2017</strain>
        <tissue evidence="2">Whole larva</tissue>
    </source>
</reference>
<dbReference type="Proteomes" id="UP000625711">
    <property type="component" value="Unassembled WGS sequence"/>
</dbReference>
<dbReference type="OrthoDB" id="6752632at2759"/>
<keyword evidence="3" id="KW-1185">Reference proteome</keyword>
<dbReference type="InterPro" id="IPR054722">
    <property type="entry name" value="PolX-like_BBD"/>
</dbReference>
<dbReference type="Pfam" id="PF22936">
    <property type="entry name" value="Pol_BBD"/>
    <property type="match status" value="1"/>
</dbReference>
<evidence type="ECO:0000259" key="1">
    <source>
        <dbReference type="Pfam" id="PF22936"/>
    </source>
</evidence>
<sequence>MDLIKHIKALNSKAEWPMLKCKIRDLLDYHEGALGAIDGKLVKPGALVADADDKMVNNYKVQSVKFKAKSTCNYYKQPGHWIRQCQKWIVDGRPSKDATLKKEKNKTMKTELLTTYGEIFSTEVKENSWCIDNGAMKHVTNRSDYFVSYEAFTQPQCIRSAGKQFLNSYGKGTVRLSSTVDAKK</sequence>
<feature type="domain" description="Retrovirus-related Pol polyprotein from transposon TNT 1-94-like beta-barrel" evidence="1">
    <location>
        <begin position="129"/>
        <end position="179"/>
    </location>
</feature>